<name>A0A7G2CLG2_9TRYP</name>
<dbReference type="SUPFAM" id="SSF47923">
    <property type="entry name" value="Ypt/Rab-GAP domain of gyp1p"/>
    <property type="match status" value="1"/>
</dbReference>
<feature type="domain" description="Rab-GAP TBC" evidence="2">
    <location>
        <begin position="143"/>
        <end position="280"/>
    </location>
</feature>
<organism evidence="3 4">
    <name type="scientific">Angomonas deanei</name>
    <dbReference type="NCBI Taxonomy" id="59799"/>
    <lineage>
        <taxon>Eukaryota</taxon>
        <taxon>Discoba</taxon>
        <taxon>Euglenozoa</taxon>
        <taxon>Kinetoplastea</taxon>
        <taxon>Metakinetoplastina</taxon>
        <taxon>Trypanosomatida</taxon>
        <taxon>Trypanosomatidae</taxon>
        <taxon>Strigomonadinae</taxon>
        <taxon>Angomonas</taxon>
    </lineage>
</organism>
<dbReference type="VEuPathDB" id="TriTrypDB:ADEAN_000741000"/>
<evidence type="ECO:0000256" key="1">
    <source>
        <dbReference type="SAM" id="MobiDB-lite"/>
    </source>
</evidence>
<protein>
    <submittedName>
        <fullName evidence="3">Rab-GTPase-TBC domain containing protein, putative</fullName>
    </submittedName>
</protein>
<dbReference type="EMBL" id="LR877159">
    <property type="protein sequence ID" value="CAD2219897.1"/>
    <property type="molecule type" value="Genomic_DNA"/>
</dbReference>
<dbReference type="Gene3D" id="1.10.472.80">
    <property type="entry name" value="Ypt/Rab-GAP domain of gyp1p, domain 3"/>
    <property type="match status" value="1"/>
</dbReference>
<gene>
    <name evidence="3" type="ORF">ADEAN_000741000</name>
</gene>
<evidence type="ECO:0000259" key="2">
    <source>
        <dbReference type="Pfam" id="PF00566"/>
    </source>
</evidence>
<dbReference type="InterPro" id="IPR000195">
    <property type="entry name" value="Rab-GAP-TBC_dom"/>
</dbReference>
<dbReference type="Pfam" id="PF00566">
    <property type="entry name" value="RabGAP-TBC"/>
    <property type="match status" value="1"/>
</dbReference>
<feature type="region of interest" description="Disordered" evidence="1">
    <location>
        <begin position="286"/>
        <end position="322"/>
    </location>
</feature>
<dbReference type="AlphaFoldDB" id="A0A7G2CLG2"/>
<dbReference type="InterPro" id="IPR035969">
    <property type="entry name" value="Rab-GAP_TBC_sf"/>
</dbReference>
<proteinExistence type="predicted"/>
<evidence type="ECO:0000313" key="4">
    <source>
        <dbReference type="Proteomes" id="UP000515908"/>
    </source>
</evidence>
<accession>A0A7G2CLG2</accession>
<evidence type="ECO:0000313" key="3">
    <source>
        <dbReference type="EMBL" id="CAD2219897.1"/>
    </source>
</evidence>
<reference evidence="3 4" key="1">
    <citation type="submission" date="2020-08" db="EMBL/GenBank/DDBJ databases">
        <authorList>
            <person name="Newling K."/>
            <person name="Davey J."/>
            <person name="Forrester S."/>
        </authorList>
    </citation>
    <scope>NUCLEOTIDE SEQUENCE [LARGE SCALE GENOMIC DNA]</scope>
    <source>
        <strain evidence="4">Crithidia deanei Carvalho (ATCC PRA-265)</strain>
    </source>
</reference>
<keyword evidence="4" id="KW-1185">Reference proteome</keyword>
<sequence length="391" mass="45483">MFQNLHQSYLLWFEQQEKKRTQVILDVLKENEKGKVHTEYKNNNSNIYLPKTWLEKAPYIIREKGRRSNVLIELFQSQSAHAGRNYSVYTTGQEGPTTGRFTDNNNHQNNNNNNVEKTVQNVLLLSGDTAAVWERILYRARQENNHNEIEKQKTLEKVLQTLQATYTQVGVHEIHLLYHFTVAFQHITTTAHEIYFYVSNLFSILKNGNNILQDAVALQHHCGVFLSLFHHVNKTLYIHFLCEGLSPLEWVPDLLSYLLADRMPVHNLLLVWDYYFAEEIGSILSNHNKKENNNNNTVTHQKRKEDENSTDNHSFQNNNHHHNPHSVFPGSNFALHPFVCLAVLTELTEELIESDKEMILHRLRQLPSVEVEGLLQKAIAIRESLITDGYL</sequence>
<dbReference type="Proteomes" id="UP000515908">
    <property type="component" value="Chromosome 15"/>
</dbReference>